<comment type="catalytic activity">
    <reaction evidence="15 16">
        <text>ATP + H2O + H(+)(in) = ADP + phosphate + 2 H(+)(out)</text>
        <dbReference type="Rhea" id="RHEA:20852"/>
        <dbReference type="ChEBI" id="CHEBI:15377"/>
        <dbReference type="ChEBI" id="CHEBI:15378"/>
        <dbReference type="ChEBI" id="CHEBI:30616"/>
        <dbReference type="ChEBI" id="CHEBI:43474"/>
        <dbReference type="ChEBI" id="CHEBI:456216"/>
        <dbReference type="EC" id="7.1.2.1"/>
    </reaction>
</comment>
<comment type="subcellular location">
    <subcellularLocation>
        <location evidence="16">Cell membrane</location>
        <topology evidence="16">Multi-pass membrane protein</topology>
    </subcellularLocation>
    <subcellularLocation>
        <location evidence="1">Membrane</location>
        <topology evidence="1">Multi-pass membrane protein</topology>
    </subcellularLocation>
</comment>
<dbReference type="GO" id="GO:0005524">
    <property type="term" value="F:ATP binding"/>
    <property type="evidence" value="ECO:0007669"/>
    <property type="project" value="UniProtKB-UniRule"/>
</dbReference>
<dbReference type="InterPro" id="IPR023214">
    <property type="entry name" value="HAD_sf"/>
</dbReference>
<dbReference type="GO" id="GO:0120029">
    <property type="term" value="P:proton export across plasma membrane"/>
    <property type="evidence" value="ECO:0007669"/>
    <property type="project" value="UniProtKB-UniRule"/>
</dbReference>
<dbReference type="Pfam" id="PF00702">
    <property type="entry name" value="Hydrolase"/>
    <property type="match status" value="1"/>
</dbReference>
<evidence type="ECO:0000256" key="3">
    <source>
        <dbReference type="ARBA" id="ARBA00022448"/>
    </source>
</evidence>
<evidence type="ECO:0000256" key="7">
    <source>
        <dbReference type="ARBA" id="ARBA00022741"/>
    </source>
</evidence>
<feature type="transmembrane region" description="Helical" evidence="16">
    <location>
        <begin position="279"/>
        <end position="301"/>
    </location>
</feature>
<keyword evidence="11 16" id="KW-1278">Translocase</keyword>
<evidence type="ECO:0000256" key="15">
    <source>
        <dbReference type="ARBA" id="ARBA00048122"/>
    </source>
</evidence>
<dbReference type="SMART" id="SM00831">
    <property type="entry name" value="Cation_ATPase_N"/>
    <property type="match status" value="1"/>
</dbReference>
<dbReference type="FunFam" id="2.70.150.10:FF:000004">
    <property type="entry name" value="Plasma membrane ATPase"/>
    <property type="match status" value="1"/>
</dbReference>
<dbReference type="InterPro" id="IPR001757">
    <property type="entry name" value="P_typ_ATPase"/>
</dbReference>
<feature type="transmembrane region" description="Helical" evidence="16">
    <location>
        <begin position="819"/>
        <end position="836"/>
    </location>
</feature>
<name>A0A5D2CCR2_GOSDA</name>
<dbReference type="PROSITE" id="PS00154">
    <property type="entry name" value="ATPASE_E1_E2"/>
    <property type="match status" value="1"/>
</dbReference>
<evidence type="ECO:0000256" key="2">
    <source>
        <dbReference type="ARBA" id="ARBA00008804"/>
    </source>
</evidence>
<dbReference type="GO" id="GO:0008553">
    <property type="term" value="F:P-type proton-exporting transporter activity"/>
    <property type="evidence" value="ECO:0007669"/>
    <property type="project" value="UniProtKB-UniRule"/>
</dbReference>
<keyword evidence="9 16" id="KW-0067">ATP-binding</keyword>
<dbReference type="SUPFAM" id="SSF81665">
    <property type="entry name" value="Calcium ATPase, transmembrane domain M"/>
    <property type="match status" value="1"/>
</dbReference>
<evidence type="ECO:0000256" key="16">
    <source>
        <dbReference type="RuleBase" id="RU362083"/>
    </source>
</evidence>
<dbReference type="NCBIfam" id="TIGR01647">
    <property type="entry name" value="ATPase-IIIA_H"/>
    <property type="match status" value="1"/>
</dbReference>
<dbReference type="EMBL" id="CM017705">
    <property type="protein sequence ID" value="TYG66488.1"/>
    <property type="molecule type" value="Genomic_DNA"/>
</dbReference>
<dbReference type="GO" id="GO:0046872">
    <property type="term" value="F:metal ion binding"/>
    <property type="evidence" value="ECO:0007669"/>
    <property type="project" value="UniProtKB-KW"/>
</dbReference>
<dbReference type="Gene3D" id="2.70.150.10">
    <property type="entry name" value="Calcium-transporting ATPase, cytoplasmic transduction domain A"/>
    <property type="match status" value="1"/>
</dbReference>
<keyword evidence="13 16" id="KW-0406">Ion transport</keyword>
<evidence type="ECO:0000256" key="9">
    <source>
        <dbReference type="ARBA" id="ARBA00022840"/>
    </source>
</evidence>
<dbReference type="InterPro" id="IPR006534">
    <property type="entry name" value="P-type_ATPase_IIIA"/>
</dbReference>
<dbReference type="FunFam" id="3.40.50.1000:FF:000211">
    <property type="entry name" value="Plasma membrane ATPase"/>
    <property type="match status" value="1"/>
</dbReference>
<dbReference type="PANTHER" id="PTHR42861">
    <property type="entry name" value="CALCIUM-TRANSPORTING ATPASE"/>
    <property type="match status" value="1"/>
</dbReference>
<feature type="transmembrane region" description="Helical" evidence="16">
    <location>
        <begin position="98"/>
        <end position="114"/>
    </location>
</feature>
<comment type="similarity">
    <text evidence="2 16">Belongs to the cation transport ATPase (P-type) (TC 3.A.3) family. Type IIIA subfamily.</text>
</comment>
<reference evidence="18 19" key="1">
    <citation type="submission" date="2019-06" db="EMBL/GenBank/DDBJ databases">
        <title>WGS assembly of Gossypium darwinii.</title>
        <authorList>
            <person name="Chen Z.J."/>
            <person name="Sreedasyam A."/>
            <person name="Ando A."/>
            <person name="Song Q."/>
            <person name="De L."/>
            <person name="Hulse-Kemp A."/>
            <person name="Ding M."/>
            <person name="Ye W."/>
            <person name="Kirkbride R."/>
            <person name="Jenkins J."/>
            <person name="Plott C."/>
            <person name="Lovell J."/>
            <person name="Lin Y.-M."/>
            <person name="Vaughn R."/>
            <person name="Liu B."/>
            <person name="Li W."/>
            <person name="Simpson S."/>
            <person name="Scheffler B."/>
            <person name="Saski C."/>
            <person name="Grover C."/>
            <person name="Hu G."/>
            <person name="Conover J."/>
            <person name="Carlson J."/>
            <person name="Shu S."/>
            <person name="Boston L."/>
            <person name="Williams M."/>
            <person name="Peterson D."/>
            <person name="Mcgee K."/>
            <person name="Jones D."/>
            <person name="Wendel J."/>
            <person name="Stelly D."/>
            <person name="Grimwood J."/>
            <person name="Schmutz J."/>
        </authorList>
    </citation>
    <scope>NUCLEOTIDE SEQUENCE [LARGE SCALE GENOMIC DNA]</scope>
    <source>
        <strain evidence="18">1808015.09</strain>
    </source>
</reference>
<evidence type="ECO:0000256" key="11">
    <source>
        <dbReference type="ARBA" id="ARBA00022967"/>
    </source>
</evidence>
<dbReference type="InterPro" id="IPR008250">
    <property type="entry name" value="ATPase_P-typ_transduc_dom_A_sf"/>
</dbReference>
<proteinExistence type="inferred from homology"/>
<organism evidence="18 19">
    <name type="scientific">Gossypium darwinii</name>
    <name type="common">Darwin's cotton</name>
    <name type="synonym">Gossypium barbadense var. darwinii</name>
    <dbReference type="NCBI Taxonomy" id="34276"/>
    <lineage>
        <taxon>Eukaryota</taxon>
        <taxon>Viridiplantae</taxon>
        <taxon>Streptophyta</taxon>
        <taxon>Embryophyta</taxon>
        <taxon>Tracheophyta</taxon>
        <taxon>Spermatophyta</taxon>
        <taxon>Magnoliopsida</taxon>
        <taxon>eudicotyledons</taxon>
        <taxon>Gunneridae</taxon>
        <taxon>Pentapetalae</taxon>
        <taxon>rosids</taxon>
        <taxon>malvids</taxon>
        <taxon>Malvales</taxon>
        <taxon>Malvaceae</taxon>
        <taxon>Malvoideae</taxon>
        <taxon>Gossypium</taxon>
    </lineage>
</organism>
<keyword evidence="10 16" id="KW-0460">Magnesium</keyword>
<dbReference type="CDD" id="cd02076">
    <property type="entry name" value="P-type_ATPase_H"/>
    <property type="match status" value="1"/>
</dbReference>
<evidence type="ECO:0000256" key="13">
    <source>
        <dbReference type="ARBA" id="ARBA00023065"/>
    </source>
</evidence>
<feature type="transmembrane region" description="Helical" evidence="16">
    <location>
        <begin position="712"/>
        <end position="734"/>
    </location>
</feature>
<feature type="transmembrane region" description="Helical" evidence="16">
    <location>
        <begin position="63"/>
        <end position="86"/>
    </location>
</feature>
<accession>A0A5D2CCR2</accession>
<dbReference type="InterPro" id="IPR023298">
    <property type="entry name" value="ATPase_P-typ_TM_dom_sf"/>
</dbReference>
<dbReference type="SFLD" id="SFLDF00027">
    <property type="entry name" value="p-type_atpase"/>
    <property type="match status" value="1"/>
</dbReference>
<sequence length="951" mass="104674">MGAISLEEIKNETVDLEKIPIEEVFEQLKCSREGLSSEEGANRLQIFGPNKLEEKKESKILKFLGFMWNPLSWVMEAAAIMAIALANGDGKPPDWQDFVGIVCLLVINSTISFIEENNAGNAAAALMAGLAPKTKVLRDGKWSEQEAAILVPGDIISIKLGDIIPADARLLEGDPLKIDQSALTGESLPVTKNPGDEVFSGSTCKQGEIEAVVIATGVHTFFGKAAHLVDSTNNVGHFQKVLTAIGNFCICSIAIGMLVEIIVMYPIQHRKYRDGIDNLLVLLIGGIPIAMPTVLSVTMAIGSHRLSQQGAITKRMTAIEEMAGMDVLCSDKTGTLTLNKLSVDRNLIEVFVKDVDKEHVVLLAARASRTENQDAIDAAIVGMLADPKEARAGIREVHFLPFNPVDKRTALTYIDSNGNWHRASKGAPEQILTLCNAKEDVKKKVHAIIDKFADRGLRSLGVARQQVPEKSKDGAGTPWQFVGLLPLFDPPRHDSAETIRRALNLGVNVKMITGDQLAIAKETGRRLGMGTNMYPSASLLGQDKDASIAALPVEELIEKADGFAGVFPEHKYEIVRKLQERKHICGMTGDGVNDAPALKKADIGIAVADATDAARSASDIVLTEPGLSVIISAVLTSRAIFQRMKNYTIYAVSITIRIVFGFMLIALIWKFDFSPFMVLIIAILNDGTIMTISKDRVKPSPLPDSWKLKEIFATGIVLGGYLALMTVVFFWIMHDTDFFSEKFGVRSLRKKDDQMMGALYLQVSIVSQALIFVTRSRSWSYFERPGLLLVTAFIIAQLAATVIAVYANWGFARIQGIGWGWAGVIWLYSVVFYIPLDLMKFAIRYILSGKAWLNLLENKTAFTTKKDYGKEEREAQWALAQRTLHGLQPPEASNLFNDKSSYRELSEIAEQAKRRAEVARLRELHTLKGHVESVVKLKGLDIDTIQQHYTV</sequence>
<keyword evidence="8 16" id="KW-0375">Hydrogen ion transport</keyword>
<feature type="transmembrane region" description="Helical" evidence="16">
    <location>
        <begin position="241"/>
        <end position="267"/>
    </location>
</feature>
<dbReference type="InterPro" id="IPR036412">
    <property type="entry name" value="HAD-like_sf"/>
</dbReference>
<evidence type="ECO:0000259" key="17">
    <source>
        <dbReference type="SMART" id="SM00831"/>
    </source>
</evidence>
<evidence type="ECO:0000256" key="6">
    <source>
        <dbReference type="ARBA" id="ARBA00022723"/>
    </source>
</evidence>
<keyword evidence="5 16" id="KW-0812">Transmembrane</keyword>
<evidence type="ECO:0000256" key="14">
    <source>
        <dbReference type="ARBA" id="ARBA00023136"/>
    </source>
</evidence>
<keyword evidence="19" id="KW-1185">Reference proteome</keyword>
<dbReference type="SUPFAM" id="SSF81653">
    <property type="entry name" value="Calcium ATPase, transduction domain A"/>
    <property type="match status" value="1"/>
</dbReference>
<keyword evidence="3 16" id="KW-0813">Transport</keyword>
<dbReference type="Gene3D" id="3.40.1110.10">
    <property type="entry name" value="Calcium-transporting ATPase, cytoplasmic domain N"/>
    <property type="match status" value="1"/>
</dbReference>
<feature type="transmembrane region" description="Helical" evidence="16">
    <location>
        <begin position="647"/>
        <end position="669"/>
    </location>
</feature>
<dbReference type="SFLD" id="SFLDS00003">
    <property type="entry name" value="Haloacid_Dehalogenase"/>
    <property type="match status" value="1"/>
</dbReference>
<evidence type="ECO:0000256" key="10">
    <source>
        <dbReference type="ARBA" id="ARBA00022842"/>
    </source>
</evidence>
<evidence type="ECO:0000256" key="12">
    <source>
        <dbReference type="ARBA" id="ARBA00022989"/>
    </source>
</evidence>
<dbReference type="SFLD" id="SFLDG00002">
    <property type="entry name" value="C1.7:_P-type_atpase_like"/>
    <property type="match status" value="1"/>
</dbReference>
<dbReference type="NCBIfam" id="TIGR01494">
    <property type="entry name" value="ATPase_P-type"/>
    <property type="match status" value="2"/>
</dbReference>
<feature type="domain" description="Cation-transporting P-type ATPase N-terminal" evidence="17">
    <location>
        <begin position="15"/>
        <end position="87"/>
    </location>
</feature>
<dbReference type="InterPro" id="IPR004014">
    <property type="entry name" value="ATPase_P-typ_cation-transptr_N"/>
</dbReference>
<keyword evidence="12 16" id="KW-1133">Transmembrane helix</keyword>
<dbReference type="PRINTS" id="PR00119">
    <property type="entry name" value="CATATPASE"/>
</dbReference>
<dbReference type="FunFam" id="1.20.1110.10:FF:000045">
    <property type="entry name" value="ATPase 4 plasma membrane-type"/>
    <property type="match status" value="1"/>
</dbReference>
<feature type="transmembrane region" description="Helical" evidence="16">
    <location>
        <begin position="754"/>
        <end position="774"/>
    </location>
</feature>
<dbReference type="GO" id="GO:0016887">
    <property type="term" value="F:ATP hydrolysis activity"/>
    <property type="evidence" value="ECO:0007669"/>
    <property type="project" value="InterPro"/>
</dbReference>
<dbReference type="InterPro" id="IPR059000">
    <property type="entry name" value="ATPase_P-type_domA"/>
</dbReference>
<dbReference type="AlphaFoldDB" id="A0A5D2CCR2"/>
<evidence type="ECO:0000256" key="4">
    <source>
        <dbReference type="ARBA" id="ARBA00022553"/>
    </source>
</evidence>
<dbReference type="PRINTS" id="PR00120">
    <property type="entry name" value="HATPASE"/>
</dbReference>
<dbReference type="Gene3D" id="6.10.140.890">
    <property type="match status" value="1"/>
</dbReference>
<dbReference type="Pfam" id="PF00122">
    <property type="entry name" value="E1-E2_ATPase"/>
    <property type="match status" value="1"/>
</dbReference>
<keyword evidence="6" id="KW-0479">Metal-binding</keyword>
<dbReference type="GO" id="GO:0005886">
    <property type="term" value="C:plasma membrane"/>
    <property type="evidence" value="ECO:0007669"/>
    <property type="project" value="UniProtKB-SubCell"/>
</dbReference>
<evidence type="ECO:0000313" key="18">
    <source>
        <dbReference type="EMBL" id="TYG66488.1"/>
    </source>
</evidence>
<dbReference type="EC" id="7.1.2.1" evidence="16"/>
<dbReference type="Proteomes" id="UP000323506">
    <property type="component" value="Chromosome D05"/>
</dbReference>
<dbReference type="InterPro" id="IPR044492">
    <property type="entry name" value="P_typ_ATPase_HD_dom"/>
</dbReference>
<evidence type="ECO:0000313" key="19">
    <source>
        <dbReference type="Proteomes" id="UP000323506"/>
    </source>
</evidence>
<dbReference type="SUPFAM" id="SSF56784">
    <property type="entry name" value="HAD-like"/>
    <property type="match status" value="1"/>
</dbReference>
<dbReference type="InterPro" id="IPR018303">
    <property type="entry name" value="ATPase_P-typ_P_site"/>
</dbReference>
<keyword evidence="7 16" id="KW-0547">Nucleotide-binding</keyword>
<dbReference type="InterPro" id="IPR023299">
    <property type="entry name" value="ATPase_P-typ_cyto_dom_N"/>
</dbReference>
<dbReference type="Pfam" id="PF00690">
    <property type="entry name" value="Cation_ATPase_N"/>
    <property type="match status" value="1"/>
</dbReference>
<feature type="transmembrane region" description="Helical" evidence="16">
    <location>
        <begin position="786"/>
        <end position="807"/>
    </location>
</feature>
<evidence type="ECO:0000256" key="1">
    <source>
        <dbReference type="ARBA" id="ARBA00004141"/>
    </source>
</evidence>
<evidence type="ECO:0000256" key="8">
    <source>
        <dbReference type="ARBA" id="ARBA00022781"/>
    </source>
</evidence>
<dbReference type="FunFam" id="3.40.1110.10:FF:000004">
    <property type="entry name" value="Plasma membrane ATPase"/>
    <property type="match status" value="1"/>
</dbReference>
<dbReference type="Gene3D" id="1.20.1110.10">
    <property type="entry name" value="Calcium-transporting ATPase, transmembrane domain"/>
    <property type="match status" value="1"/>
</dbReference>
<protein>
    <recommendedName>
        <fullName evidence="16">Plasma membrane ATPase</fullName>
        <ecNumber evidence="16">7.1.2.1</ecNumber>
    </recommendedName>
</protein>
<keyword evidence="14 16" id="KW-0472">Membrane</keyword>
<keyword evidence="4" id="KW-0597">Phosphoprotein</keyword>
<dbReference type="Gene3D" id="3.40.50.1000">
    <property type="entry name" value="HAD superfamily/HAD-like"/>
    <property type="match status" value="1"/>
</dbReference>
<gene>
    <name evidence="18" type="ORF">ES288_D05G004700v1</name>
</gene>
<evidence type="ECO:0000256" key="5">
    <source>
        <dbReference type="ARBA" id="ARBA00022692"/>
    </source>
</evidence>